<dbReference type="Proteomes" id="UP001549691">
    <property type="component" value="Unassembled WGS sequence"/>
</dbReference>
<keyword evidence="2" id="KW-0812">Transmembrane</keyword>
<feature type="coiled-coil region" evidence="1">
    <location>
        <begin position="189"/>
        <end position="216"/>
    </location>
</feature>
<keyword evidence="2" id="KW-0472">Membrane</keyword>
<comment type="caution">
    <text evidence="3">The sequence shown here is derived from an EMBL/GenBank/DDBJ whole genome shotgun (WGS) entry which is preliminary data.</text>
</comment>
<accession>A0ABV2TFS3</accession>
<evidence type="ECO:0000313" key="3">
    <source>
        <dbReference type="EMBL" id="MET7012770.1"/>
    </source>
</evidence>
<feature type="transmembrane region" description="Helical" evidence="2">
    <location>
        <begin position="41"/>
        <end position="64"/>
    </location>
</feature>
<keyword evidence="2" id="KW-1133">Transmembrane helix</keyword>
<evidence type="ECO:0000313" key="4">
    <source>
        <dbReference type="Proteomes" id="UP001549691"/>
    </source>
</evidence>
<name>A0ABV2TFS3_9RHOO</name>
<reference evidence="3 4" key="1">
    <citation type="submission" date="2024-07" db="EMBL/GenBank/DDBJ databases">
        <title>Uliginosibacterium flavum JJ3220;KACC:17644.</title>
        <authorList>
            <person name="Kim M.K."/>
        </authorList>
    </citation>
    <scope>NUCLEOTIDE SEQUENCE [LARGE SCALE GENOMIC DNA]</scope>
    <source>
        <strain evidence="3 4">KACC:17644</strain>
    </source>
</reference>
<organism evidence="3 4">
    <name type="scientific">Uliginosibacterium flavum</name>
    <dbReference type="NCBI Taxonomy" id="1396831"/>
    <lineage>
        <taxon>Bacteria</taxon>
        <taxon>Pseudomonadati</taxon>
        <taxon>Pseudomonadota</taxon>
        <taxon>Betaproteobacteria</taxon>
        <taxon>Rhodocyclales</taxon>
        <taxon>Zoogloeaceae</taxon>
        <taxon>Uliginosibacterium</taxon>
    </lineage>
</organism>
<dbReference type="RefSeq" id="WP_354599229.1">
    <property type="nucleotide sequence ID" value="NZ_JBEWZI010000001.1"/>
</dbReference>
<feature type="transmembrane region" description="Helical" evidence="2">
    <location>
        <begin position="76"/>
        <end position="95"/>
    </location>
</feature>
<gene>
    <name evidence="3" type="primary">tfpZ</name>
    <name evidence="3" type="ORF">ABXR19_01120</name>
</gene>
<evidence type="ECO:0000256" key="2">
    <source>
        <dbReference type="SAM" id="Phobius"/>
    </source>
</evidence>
<dbReference type="NCBIfam" id="NF041437">
    <property type="entry name" value="TfpZ"/>
    <property type="match status" value="1"/>
</dbReference>
<dbReference type="EMBL" id="JBEWZI010000001">
    <property type="protein sequence ID" value="MET7012770.1"/>
    <property type="molecule type" value="Genomic_DNA"/>
</dbReference>
<evidence type="ECO:0000256" key="1">
    <source>
        <dbReference type="SAM" id="Coils"/>
    </source>
</evidence>
<protein>
    <submittedName>
        <fullName evidence="3">TfpX/TfpZ family type IV pilin accessory protein</fullName>
    </submittedName>
</protein>
<feature type="transmembrane region" description="Helical" evidence="2">
    <location>
        <begin position="7"/>
        <end position="29"/>
    </location>
</feature>
<keyword evidence="1" id="KW-0175">Coiled coil</keyword>
<dbReference type="InterPro" id="IPR047814">
    <property type="entry name" value="TfpX/TfpZ-like"/>
</dbReference>
<proteinExistence type="predicted"/>
<keyword evidence="4" id="KW-1185">Reference proteome</keyword>
<sequence>MALTRTQLVVTHLVISAIIVTSFILFAVLQWCPPPLTAATGLVKVLLILFCVDVVLGPILCLFFVKPARSSYRFDLATVICLQLVAFVFGAWSIYQGRPAYLVFALDRFEVVAASQIESAELAKVKHPEFKVLPQSGPVFVYAEQPNDPVEKQRILFSSMSGADLQVFPQYYRPYQEHAAEVLGKSHAIEELLKLNPEAKARLEDLQKKFARQADRFRYIPLVAKQREMSVLIDAKSAEILEIVDLRPWK</sequence>